<reference evidence="2 3" key="1">
    <citation type="submission" date="2020-09" db="EMBL/GenBank/DDBJ databases">
        <authorList>
            <person name="Kim M.K."/>
        </authorList>
    </citation>
    <scope>NUCLEOTIDE SEQUENCE [LARGE SCALE GENOMIC DNA]</scope>
    <source>
        <strain evidence="2 3">BT189</strain>
    </source>
</reference>
<sequence length="430" mass="47655">MRKLLLGALLLVCGAHPAYSQTFEPGYLVLQRGDTLRGEVENAFWEEPAKTVRFRPTATARPVTYTSQQLRSLGLASGRLLRHELLTIDMDAETRLPYLSHRITHRPRPDSVMADVLVQGPATLLGIVLNETRHYFVQRPGQPRLELAAHNYLLAKDGRERIADANNYKSQLLLYFGDCEAVTSLLSNTSFTEEGLQRLVRAYNRQCSGVALPPEAPAPPVAARPHVTVRLGLMAGVRYNSMRLKTTDGPSGPLDGHNADGRPHALGGLYADVVAGGRRLAIHTDLQVSQMGNAQATAVAATPTSLVSSYQWRATHIVAHFGLRGFFPMGPRAQVVVGGGYEINSFWGSTSEFRYGGEVYEFVYPFHGTPLPYLEAGLSRNRWSLMLNGRLYEPDYFYAYPTTYNYTNNPWSLALTISYRLNADSDALPK</sequence>
<name>A0ABR8JU67_9BACT</name>
<keyword evidence="3" id="KW-1185">Reference proteome</keyword>
<evidence type="ECO:0008006" key="4">
    <source>
        <dbReference type="Google" id="ProtNLM"/>
    </source>
</evidence>
<evidence type="ECO:0000313" key="2">
    <source>
        <dbReference type="EMBL" id="MBD2722072.1"/>
    </source>
</evidence>
<feature type="signal peptide" evidence="1">
    <location>
        <begin position="1"/>
        <end position="20"/>
    </location>
</feature>
<gene>
    <name evidence="2" type="ORF">IC234_08020</name>
</gene>
<organism evidence="2 3">
    <name type="scientific">Hymenobacter armeniacus</name>
    <dbReference type="NCBI Taxonomy" id="2771358"/>
    <lineage>
        <taxon>Bacteria</taxon>
        <taxon>Pseudomonadati</taxon>
        <taxon>Bacteroidota</taxon>
        <taxon>Cytophagia</taxon>
        <taxon>Cytophagales</taxon>
        <taxon>Hymenobacteraceae</taxon>
        <taxon>Hymenobacter</taxon>
    </lineage>
</organism>
<protein>
    <recommendedName>
        <fullName evidence="4">Outer membrane protein beta-barrel domain-containing protein</fullName>
    </recommendedName>
</protein>
<dbReference type="EMBL" id="JACXAC010000002">
    <property type="protein sequence ID" value="MBD2722072.1"/>
    <property type="molecule type" value="Genomic_DNA"/>
</dbReference>
<evidence type="ECO:0000313" key="3">
    <source>
        <dbReference type="Proteomes" id="UP000606003"/>
    </source>
</evidence>
<accession>A0ABR8JU67</accession>
<keyword evidence="1" id="KW-0732">Signal</keyword>
<evidence type="ECO:0000256" key="1">
    <source>
        <dbReference type="SAM" id="SignalP"/>
    </source>
</evidence>
<proteinExistence type="predicted"/>
<dbReference type="RefSeq" id="WP_190923325.1">
    <property type="nucleotide sequence ID" value="NZ_JACXAC010000002.1"/>
</dbReference>
<comment type="caution">
    <text evidence="2">The sequence shown here is derived from an EMBL/GenBank/DDBJ whole genome shotgun (WGS) entry which is preliminary data.</text>
</comment>
<dbReference type="Proteomes" id="UP000606003">
    <property type="component" value="Unassembled WGS sequence"/>
</dbReference>
<feature type="chain" id="PRO_5047484995" description="Outer membrane protein beta-barrel domain-containing protein" evidence="1">
    <location>
        <begin position="21"/>
        <end position="430"/>
    </location>
</feature>